<dbReference type="Gene3D" id="3.10.180.10">
    <property type="entry name" value="2,3-Dihydroxybiphenyl 1,2-Dioxygenase, domain 1"/>
    <property type="match status" value="1"/>
</dbReference>
<organism evidence="3 4">
    <name type="scientific">Sphaerisporangium corydalis</name>
    <dbReference type="NCBI Taxonomy" id="1441875"/>
    <lineage>
        <taxon>Bacteria</taxon>
        <taxon>Bacillati</taxon>
        <taxon>Actinomycetota</taxon>
        <taxon>Actinomycetes</taxon>
        <taxon>Streptosporangiales</taxon>
        <taxon>Streptosporangiaceae</taxon>
        <taxon>Sphaerisporangium</taxon>
    </lineage>
</organism>
<dbReference type="InterPro" id="IPR004360">
    <property type="entry name" value="Glyas_Fos-R_dOase_dom"/>
</dbReference>
<evidence type="ECO:0000259" key="2">
    <source>
        <dbReference type="PROSITE" id="PS51819"/>
    </source>
</evidence>
<proteinExistence type="predicted"/>
<dbReference type="InterPro" id="IPR029068">
    <property type="entry name" value="Glyas_Bleomycin-R_OHBP_Dase"/>
</dbReference>
<keyword evidence="4" id="KW-1185">Reference proteome</keyword>
<sequence>MGRAVVHFEIIGTDPARLRGYYGELFGWEFRVGDTVSEKVSEPGSYGFVDGSTTGDGGGINGGVGGGRDHEPQVLFYVGVPDVGDALRQAEDLGGKRLMGPEPRSGAFTVGHFTDPEGNTIGVAGPTA</sequence>
<feature type="compositionally biased region" description="Gly residues" evidence="1">
    <location>
        <begin position="54"/>
        <end position="66"/>
    </location>
</feature>
<evidence type="ECO:0000313" key="4">
    <source>
        <dbReference type="Proteomes" id="UP001595891"/>
    </source>
</evidence>
<gene>
    <name evidence="3" type="ORF">ACFO8L_21100</name>
</gene>
<dbReference type="PROSITE" id="PS51819">
    <property type="entry name" value="VOC"/>
    <property type="match status" value="1"/>
</dbReference>
<protein>
    <submittedName>
        <fullName evidence="3">VOC family protein</fullName>
    </submittedName>
</protein>
<evidence type="ECO:0000313" key="3">
    <source>
        <dbReference type="EMBL" id="MFC4588601.1"/>
    </source>
</evidence>
<evidence type="ECO:0000256" key="1">
    <source>
        <dbReference type="SAM" id="MobiDB-lite"/>
    </source>
</evidence>
<feature type="region of interest" description="Disordered" evidence="1">
    <location>
        <begin position="94"/>
        <end position="128"/>
    </location>
</feature>
<dbReference type="SUPFAM" id="SSF54593">
    <property type="entry name" value="Glyoxalase/Bleomycin resistance protein/Dihydroxybiphenyl dioxygenase"/>
    <property type="match status" value="1"/>
</dbReference>
<dbReference type="EMBL" id="JBHSFN010000012">
    <property type="protein sequence ID" value="MFC4588601.1"/>
    <property type="molecule type" value="Genomic_DNA"/>
</dbReference>
<comment type="caution">
    <text evidence="3">The sequence shown here is derived from an EMBL/GenBank/DDBJ whole genome shotgun (WGS) entry which is preliminary data.</text>
</comment>
<dbReference type="RefSeq" id="WP_262845094.1">
    <property type="nucleotide sequence ID" value="NZ_JANZYP010000036.1"/>
</dbReference>
<dbReference type="Proteomes" id="UP001595891">
    <property type="component" value="Unassembled WGS sequence"/>
</dbReference>
<reference evidence="4" key="1">
    <citation type="journal article" date="2019" name="Int. J. Syst. Evol. Microbiol.">
        <title>The Global Catalogue of Microorganisms (GCM) 10K type strain sequencing project: providing services to taxonomists for standard genome sequencing and annotation.</title>
        <authorList>
            <consortium name="The Broad Institute Genomics Platform"/>
            <consortium name="The Broad Institute Genome Sequencing Center for Infectious Disease"/>
            <person name="Wu L."/>
            <person name="Ma J."/>
        </authorList>
    </citation>
    <scope>NUCLEOTIDE SEQUENCE [LARGE SCALE GENOMIC DNA]</scope>
    <source>
        <strain evidence="4">CCUG 49560</strain>
    </source>
</reference>
<accession>A0ABV9EJA4</accession>
<dbReference type="Pfam" id="PF00903">
    <property type="entry name" value="Glyoxalase"/>
    <property type="match status" value="1"/>
</dbReference>
<feature type="region of interest" description="Disordered" evidence="1">
    <location>
        <begin position="43"/>
        <end position="66"/>
    </location>
</feature>
<feature type="domain" description="VOC" evidence="2">
    <location>
        <begin position="4"/>
        <end position="126"/>
    </location>
</feature>
<name>A0ABV9EJA4_9ACTN</name>
<dbReference type="InterPro" id="IPR037523">
    <property type="entry name" value="VOC_core"/>
</dbReference>